<sequence>MEIKSRVPGKIVRFEKQVGDQVIVKDILIIMEAMKMRQVIPSPVAGVVKEYKVQPGDRVSAGAVVAIVE</sequence>
<evidence type="ECO:0000256" key="1">
    <source>
        <dbReference type="ARBA" id="ARBA00023267"/>
    </source>
</evidence>
<dbReference type="Pfam" id="PF00364">
    <property type="entry name" value="Biotin_lipoyl"/>
    <property type="match status" value="1"/>
</dbReference>
<proteinExistence type="predicted"/>
<feature type="domain" description="Lipoyl-binding" evidence="2">
    <location>
        <begin position="1"/>
        <end position="69"/>
    </location>
</feature>
<reference evidence="3 4" key="1">
    <citation type="submission" date="2016-10" db="EMBL/GenBank/DDBJ databases">
        <authorList>
            <person name="de Groot N.N."/>
        </authorList>
    </citation>
    <scope>NUCLEOTIDE SEQUENCE [LARGE SCALE GENOMIC DNA]</scope>
    <source>
        <strain evidence="3 4">DSM 2179</strain>
    </source>
</reference>
<gene>
    <name evidence="3" type="ORF">SAMN05660742_11741</name>
</gene>
<dbReference type="PROSITE" id="PS50968">
    <property type="entry name" value="BIOTINYL_LIPOYL"/>
    <property type="match status" value="1"/>
</dbReference>
<evidence type="ECO:0000313" key="3">
    <source>
        <dbReference type="EMBL" id="SEJ79188.1"/>
    </source>
</evidence>
<dbReference type="CDD" id="cd06850">
    <property type="entry name" value="biotinyl_domain"/>
    <property type="match status" value="1"/>
</dbReference>
<keyword evidence="4" id="KW-1185">Reference proteome</keyword>
<dbReference type="SUPFAM" id="SSF51230">
    <property type="entry name" value="Single hybrid motif"/>
    <property type="match status" value="1"/>
</dbReference>
<dbReference type="InterPro" id="IPR000089">
    <property type="entry name" value="Biotin_lipoyl"/>
</dbReference>
<accession>A0A1H7BNY7</accession>
<dbReference type="EMBL" id="FNZK01000017">
    <property type="protein sequence ID" value="SEJ79188.1"/>
    <property type="molecule type" value="Genomic_DNA"/>
</dbReference>
<organism evidence="3 4">
    <name type="scientific">Propionispira arboris</name>
    <dbReference type="NCBI Taxonomy" id="84035"/>
    <lineage>
        <taxon>Bacteria</taxon>
        <taxon>Bacillati</taxon>
        <taxon>Bacillota</taxon>
        <taxon>Negativicutes</taxon>
        <taxon>Selenomonadales</taxon>
        <taxon>Selenomonadaceae</taxon>
        <taxon>Propionispira</taxon>
    </lineage>
</organism>
<dbReference type="RefSeq" id="WP_091833592.1">
    <property type="nucleotide sequence ID" value="NZ_FNZK01000017.1"/>
</dbReference>
<keyword evidence="1" id="KW-0092">Biotin</keyword>
<dbReference type="InterPro" id="IPR050709">
    <property type="entry name" value="Biotin_Carboxyl_Carrier/Decarb"/>
</dbReference>
<dbReference type="PANTHER" id="PTHR45266:SF3">
    <property type="entry name" value="OXALOACETATE DECARBOXYLASE ALPHA CHAIN"/>
    <property type="match status" value="1"/>
</dbReference>
<dbReference type="Proteomes" id="UP000199662">
    <property type="component" value="Unassembled WGS sequence"/>
</dbReference>
<evidence type="ECO:0000259" key="2">
    <source>
        <dbReference type="PROSITE" id="PS50968"/>
    </source>
</evidence>
<name>A0A1H7BNY7_9FIRM</name>
<dbReference type="STRING" id="84035.SAMN05660742_11741"/>
<dbReference type="PANTHER" id="PTHR45266">
    <property type="entry name" value="OXALOACETATE DECARBOXYLASE ALPHA CHAIN"/>
    <property type="match status" value="1"/>
</dbReference>
<protein>
    <submittedName>
        <fullName evidence="3">Biotin-requiring enzyme</fullName>
    </submittedName>
</protein>
<dbReference type="Gene3D" id="2.40.50.100">
    <property type="match status" value="1"/>
</dbReference>
<evidence type="ECO:0000313" key="4">
    <source>
        <dbReference type="Proteomes" id="UP000199662"/>
    </source>
</evidence>
<dbReference type="InterPro" id="IPR011053">
    <property type="entry name" value="Single_hybrid_motif"/>
</dbReference>
<dbReference type="AlphaFoldDB" id="A0A1H7BNY7"/>